<dbReference type="Proteomes" id="UP000663828">
    <property type="component" value="Unassembled WGS sequence"/>
</dbReference>
<proteinExistence type="predicted"/>
<dbReference type="AlphaFoldDB" id="A0A815ZK87"/>
<evidence type="ECO:0000313" key="1">
    <source>
        <dbReference type="EMBL" id="CAF1583885.1"/>
    </source>
</evidence>
<name>A0A815ZK87_ADIRI</name>
<comment type="caution">
    <text evidence="1">The sequence shown here is derived from an EMBL/GenBank/DDBJ whole genome shotgun (WGS) entry which is preliminary data.</text>
</comment>
<protein>
    <submittedName>
        <fullName evidence="1">Uncharacterized protein</fullName>
    </submittedName>
</protein>
<organism evidence="1 2">
    <name type="scientific">Adineta ricciae</name>
    <name type="common">Rotifer</name>
    <dbReference type="NCBI Taxonomy" id="249248"/>
    <lineage>
        <taxon>Eukaryota</taxon>
        <taxon>Metazoa</taxon>
        <taxon>Spiralia</taxon>
        <taxon>Gnathifera</taxon>
        <taxon>Rotifera</taxon>
        <taxon>Eurotatoria</taxon>
        <taxon>Bdelloidea</taxon>
        <taxon>Adinetida</taxon>
        <taxon>Adinetidae</taxon>
        <taxon>Adineta</taxon>
    </lineage>
</organism>
<accession>A0A815ZK87</accession>
<reference evidence="1" key="1">
    <citation type="submission" date="2021-02" db="EMBL/GenBank/DDBJ databases">
        <authorList>
            <person name="Nowell W R."/>
        </authorList>
    </citation>
    <scope>NUCLEOTIDE SEQUENCE</scope>
</reference>
<keyword evidence="2" id="KW-1185">Reference proteome</keyword>
<gene>
    <name evidence="1" type="ORF">XAT740_LOCUS45817</name>
</gene>
<dbReference type="EMBL" id="CAJNOR010006048">
    <property type="protein sequence ID" value="CAF1583885.1"/>
    <property type="molecule type" value="Genomic_DNA"/>
</dbReference>
<sequence length="371" mass="42980">MIVQWNQQARLIKIKPSDNIQTIEQAIIEVYQTNEMIIRSQYQIQFYHHELRSYLDLYPEVLPVFQNMLSELSSPQVALTVDKRRFLRIIARTVPIKNQSIHESTVEDTYTYQQDNDATQLIPNDNSLSSNNDQAIAVSPRNPIVRTLARGMSWHGNENTVEQTYNFCFEQRLAETQRPQFEREMLRKSADTKTTSVAGTLLRDKSDDKPTLNFQIPPNELGFDWRIRVYILTQPDEDGTHYLHASKSIFHHHPNSSENGATELENPYTVRLEQDDLRNGKYVLRLKVCNIPGLKKHREDRLQIFPALNNETSLSEKTTDELKFQSEIYHVACVLVRENRACELCISSATSATREQTNGVSKRQKKLQQSS</sequence>
<evidence type="ECO:0000313" key="2">
    <source>
        <dbReference type="Proteomes" id="UP000663828"/>
    </source>
</evidence>